<name>H1YAE5_9SPHI</name>
<organism evidence="1 2">
    <name type="scientific">Mucilaginibacter paludis DSM 18603</name>
    <dbReference type="NCBI Taxonomy" id="714943"/>
    <lineage>
        <taxon>Bacteria</taxon>
        <taxon>Pseudomonadati</taxon>
        <taxon>Bacteroidota</taxon>
        <taxon>Sphingobacteriia</taxon>
        <taxon>Sphingobacteriales</taxon>
        <taxon>Sphingobacteriaceae</taxon>
        <taxon>Mucilaginibacter</taxon>
    </lineage>
</organism>
<dbReference type="HOGENOM" id="CLU_3027374_0_0_10"/>
<dbReference type="Proteomes" id="UP000002774">
    <property type="component" value="Chromosome"/>
</dbReference>
<accession>H1YAE5</accession>
<protein>
    <submittedName>
        <fullName evidence="1">Uncharacterized protein</fullName>
    </submittedName>
</protein>
<keyword evidence="2" id="KW-1185">Reference proteome</keyword>
<proteinExistence type="predicted"/>
<sequence length="55" mass="6502">MQTTKKVAIKGKEYNDIIITDQVRSYADEPFFIKKEEKAKAFLKKHPIPDHIKNR</sequence>
<dbReference type="AlphaFoldDB" id="H1YAE5"/>
<evidence type="ECO:0000313" key="2">
    <source>
        <dbReference type="Proteomes" id="UP000002774"/>
    </source>
</evidence>
<gene>
    <name evidence="1" type="ORF">Mucpa_2877</name>
</gene>
<dbReference type="EMBL" id="CM001403">
    <property type="protein sequence ID" value="EHQ26988.1"/>
    <property type="molecule type" value="Genomic_DNA"/>
</dbReference>
<dbReference type="STRING" id="714943.Mucpa_2877"/>
<reference evidence="1" key="1">
    <citation type="submission" date="2011-09" db="EMBL/GenBank/DDBJ databases">
        <title>The permanent draft genome of Mucilaginibacter paludis DSM 18603.</title>
        <authorList>
            <consortium name="US DOE Joint Genome Institute (JGI-PGF)"/>
            <person name="Lucas S."/>
            <person name="Han J."/>
            <person name="Lapidus A."/>
            <person name="Bruce D."/>
            <person name="Goodwin L."/>
            <person name="Pitluck S."/>
            <person name="Peters L."/>
            <person name="Kyrpides N."/>
            <person name="Mavromatis K."/>
            <person name="Ivanova N."/>
            <person name="Mikhailova N."/>
            <person name="Held B."/>
            <person name="Detter J.C."/>
            <person name="Tapia R."/>
            <person name="Han C."/>
            <person name="Land M."/>
            <person name="Hauser L."/>
            <person name="Markowitz V."/>
            <person name="Cheng J.-F."/>
            <person name="Hugenholtz P."/>
            <person name="Woyke T."/>
            <person name="Wu D."/>
            <person name="Tindall B."/>
            <person name="Brambilla E."/>
            <person name="Klenk H.-P."/>
            <person name="Eisen J.A."/>
        </authorList>
    </citation>
    <scope>NUCLEOTIDE SEQUENCE [LARGE SCALE GENOMIC DNA]</scope>
    <source>
        <strain evidence="1">DSM 18603</strain>
    </source>
</reference>
<evidence type="ECO:0000313" key="1">
    <source>
        <dbReference type="EMBL" id="EHQ26988.1"/>
    </source>
</evidence>